<name>A0A150G5U7_GONPE</name>
<feature type="compositionally biased region" description="Basic residues" evidence="1">
    <location>
        <begin position="261"/>
        <end position="270"/>
    </location>
</feature>
<protein>
    <submittedName>
        <fullName evidence="2">Uncharacterized protein</fullName>
    </submittedName>
</protein>
<feature type="region of interest" description="Disordered" evidence="1">
    <location>
        <begin position="69"/>
        <end position="142"/>
    </location>
</feature>
<proteinExistence type="predicted"/>
<evidence type="ECO:0000256" key="1">
    <source>
        <dbReference type="SAM" id="MobiDB-lite"/>
    </source>
</evidence>
<organism evidence="2 3">
    <name type="scientific">Gonium pectorale</name>
    <name type="common">Green alga</name>
    <dbReference type="NCBI Taxonomy" id="33097"/>
    <lineage>
        <taxon>Eukaryota</taxon>
        <taxon>Viridiplantae</taxon>
        <taxon>Chlorophyta</taxon>
        <taxon>core chlorophytes</taxon>
        <taxon>Chlorophyceae</taxon>
        <taxon>CS clade</taxon>
        <taxon>Chlamydomonadales</taxon>
        <taxon>Volvocaceae</taxon>
        <taxon>Gonium</taxon>
    </lineage>
</organism>
<gene>
    <name evidence="2" type="ORF">GPECTOR_57g484</name>
</gene>
<evidence type="ECO:0000313" key="2">
    <source>
        <dbReference type="EMBL" id="KXZ45194.1"/>
    </source>
</evidence>
<keyword evidence="3" id="KW-1185">Reference proteome</keyword>
<dbReference type="AlphaFoldDB" id="A0A150G5U7"/>
<comment type="caution">
    <text evidence="2">The sequence shown here is derived from an EMBL/GenBank/DDBJ whole genome shotgun (WGS) entry which is preliminary data.</text>
</comment>
<feature type="region of interest" description="Disordered" evidence="1">
    <location>
        <begin position="472"/>
        <end position="548"/>
    </location>
</feature>
<feature type="compositionally biased region" description="Polar residues" evidence="1">
    <location>
        <begin position="397"/>
        <end position="414"/>
    </location>
</feature>
<evidence type="ECO:0000313" key="3">
    <source>
        <dbReference type="Proteomes" id="UP000075714"/>
    </source>
</evidence>
<feature type="region of interest" description="Disordered" evidence="1">
    <location>
        <begin position="230"/>
        <end position="277"/>
    </location>
</feature>
<feature type="region of interest" description="Disordered" evidence="1">
    <location>
        <begin position="395"/>
        <end position="426"/>
    </location>
</feature>
<accession>A0A150G5U7</accession>
<reference evidence="3" key="1">
    <citation type="journal article" date="2016" name="Nat. Commun.">
        <title>The Gonium pectorale genome demonstrates co-option of cell cycle regulation during the evolution of multicellularity.</title>
        <authorList>
            <person name="Hanschen E.R."/>
            <person name="Marriage T.N."/>
            <person name="Ferris P.J."/>
            <person name="Hamaji T."/>
            <person name="Toyoda A."/>
            <person name="Fujiyama A."/>
            <person name="Neme R."/>
            <person name="Noguchi H."/>
            <person name="Minakuchi Y."/>
            <person name="Suzuki M."/>
            <person name="Kawai-Toyooka H."/>
            <person name="Smith D.R."/>
            <person name="Sparks H."/>
            <person name="Anderson J."/>
            <person name="Bakaric R."/>
            <person name="Luria V."/>
            <person name="Karger A."/>
            <person name="Kirschner M.W."/>
            <person name="Durand P.M."/>
            <person name="Michod R.E."/>
            <person name="Nozaki H."/>
            <person name="Olson B.J."/>
        </authorList>
    </citation>
    <scope>NUCLEOTIDE SEQUENCE [LARGE SCALE GENOMIC DNA]</scope>
    <source>
        <strain evidence="3">NIES-2863</strain>
    </source>
</reference>
<sequence length="646" mass="65786">MPRGETIPSLESNHKGKQKGSVWRRLAATLGCVPVFVPEPHVAESAVRKHKNEAFEPIPTVADANLQQAPQTPRVGGPSSAASFSKFRTSSRHGGSPTRSAQSSHLHGPHLSPQHPHSSKAQHAHVHVEDEGEPPLEPGLGLSHSQIMASMDSCSQRLTRNSASASQRIASGSVSLVGGGGAGGGGPASAAGGAARAMLGMLREVAGAEEGVLAAALAAGALDSNASIATDGSTSARSRRNLHPQQAQQHRTASHKDPFHRVRSSHRQRRPSVNSYGNAAVTGAAATGGGGACGDRAAGCGRVMGRRHSMAVADRHASYSAYEAYHIDADHLMLLKRVSSRTSRPSGGQSFVLMASPRARRQSMGPFVYAGAGAEAVLVDEFAPAHGYPQLARLRTHSQASRGGRASQRQTGYRSNAAEYYDDDGGQSALHADEGASSYLCAAYGNAPTRLSSHQQVAHPQLPDALSLLADGARPSSRSQSHAYAAAVAAAPTGHSPRAHAYPEPSQRTPVKSRGNTEFAAGGGAGGGAMTRSPSASPWDAAEGAGGVAQRTASTLSAAHQAALAAHLRASSVTSPRGLPLMSTCMLGRKNAAAAAHCAGGGGAGAGALRSGHGGHQWGGVTADGMAVAGGRSGSVTMRGSGGFAI</sequence>
<dbReference type="Proteomes" id="UP000075714">
    <property type="component" value="Unassembled WGS sequence"/>
</dbReference>
<feature type="compositionally biased region" description="Polar residues" evidence="1">
    <location>
        <begin position="506"/>
        <end position="516"/>
    </location>
</feature>
<dbReference type="EMBL" id="LSYV01000058">
    <property type="protein sequence ID" value="KXZ45194.1"/>
    <property type="molecule type" value="Genomic_DNA"/>
</dbReference>